<feature type="compositionally biased region" description="Low complexity" evidence="1">
    <location>
        <begin position="54"/>
        <end position="72"/>
    </location>
</feature>
<dbReference type="GO" id="GO:0005737">
    <property type="term" value="C:cytoplasm"/>
    <property type="evidence" value="ECO:0007669"/>
    <property type="project" value="TreeGrafter"/>
</dbReference>
<gene>
    <name evidence="2" type="ORF">CYFA0S_03e01860g</name>
</gene>
<dbReference type="PANTHER" id="PTHR28031:SF1">
    <property type="entry name" value="PROLINE-RICH PROTEIN HUA1"/>
    <property type="match status" value="1"/>
</dbReference>
<feature type="region of interest" description="Disordered" evidence="1">
    <location>
        <begin position="1"/>
        <end position="72"/>
    </location>
</feature>
<sequence length="213" mass="23767">MGTPSDPPPPYMPVDPTTSTSSSAPHNYTTGNPTASDPLRGDGTWRPPPPRPRPQQQIPSSQSLHSQQHPRLPWTYPPGYRCSKCNNTGYKLKNGKSCKSCWEKFARPTNVNYQYVPSYDPGFRIPFTDYRVHDDLTVTNGYSQPPTPMMYMQPPMMGQPYGMMQPTPQYVSPGDPRIGGYMCGRCRGSGRVSFMLLDEELCPVCHGVGRVFG</sequence>
<dbReference type="InterPro" id="IPR038910">
    <property type="entry name" value="Hua1-like"/>
</dbReference>
<evidence type="ECO:0000256" key="1">
    <source>
        <dbReference type="SAM" id="MobiDB-lite"/>
    </source>
</evidence>
<dbReference type="OrthoDB" id="2405700at2759"/>
<feature type="compositionally biased region" description="Pro residues" evidence="1">
    <location>
        <begin position="1"/>
        <end position="13"/>
    </location>
</feature>
<organism evidence="2">
    <name type="scientific">Cyberlindnera fabianii</name>
    <name type="common">Yeast</name>
    <name type="synonym">Hansenula fabianii</name>
    <dbReference type="NCBI Taxonomy" id="36022"/>
    <lineage>
        <taxon>Eukaryota</taxon>
        <taxon>Fungi</taxon>
        <taxon>Dikarya</taxon>
        <taxon>Ascomycota</taxon>
        <taxon>Saccharomycotina</taxon>
        <taxon>Saccharomycetes</taxon>
        <taxon>Phaffomycetales</taxon>
        <taxon>Phaffomycetaceae</taxon>
        <taxon>Cyberlindnera</taxon>
    </lineage>
</organism>
<dbReference type="Gene3D" id="6.20.20.10">
    <property type="match status" value="1"/>
</dbReference>
<protein>
    <submittedName>
        <fullName evidence="2">CYFA0S03e01860g1_1</fullName>
    </submittedName>
</protein>
<dbReference type="PANTHER" id="PTHR28031">
    <property type="entry name" value="PROLINE-RICH PROTEIN HUA1"/>
    <property type="match status" value="1"/>
</dbReference>
<dbReference type="PhylomeDB" id="A0A061AP11"/>
<accession>A0A061AP11</accession>
<name>A0A061AP11_CYBFA</name>
<dbReference type="AlphaFoldDB" id="A0A061AP11"/>
<proteinExistence type="predicted"/>
<feature type="compositionally biased region" description="Polar residues" evidence="1">
    <location>
        <begin position="20"/>
        <end position="35"/>
    </location>
</feature>
<dbReference type="EMBL" id="LK052888">
    <property type="protein sequence ID" value="CDR39295.1"/>
    <property type="molecule type" value="Genomic_DNA"/>
</dbReference>
<reference evidence="2" key="1">
    <citation type="journal article" date="2014" name="Genome Announc.">
        <title>Genome sequence of the yeast Cyberlindnera fabianii (Hansenula fabianii).</title>
        <authorList>
            <person name="Freel K.C."/>
            <person name="Sarilar V."/>
            <person name="Neuveglise C."/>
            <person name="Devillers H."/>
            <person name="Friedrich A."/>
            <person name="Schacherer J."/>
        </authorList>
    </citation>
    <scope>NUCLEOTIDE SEQUENCE</scope>
    <source>
        <strain evidence="2">YJS4271</strain>
    </source>
</reference>
<evidence type="ECO:0000313" key="2">
    <source>
        <dbReference type="EMBL" id="CDR39295.1"/>
    </source>
</evidence>